<evidence type="ECO:0000256" key="4">
    <source>
        <dbReference type="ARBA" id="ARBA00023002"/>
    </source>
</evidence>
<name>A0A6J6BVZ4_9ZZZZ</name>
<evidence type="ECO:0000256" key="1">
    <source>
        <dbReference type="ARBA" id="ARBA00010617"/>
    </source>
</evidence>
<keyword evidence="4" id="KW-0560">Oxidoreductase</keyword>
<dbReference type="AlphaFoldDB" id="A0A6J6BVZ4"/>
<dbReference type="SUPFAM" id="SSF48264">
    <property type="entry name" value="Cytochrome P450"/>
    <property type="match status" value="1"/>
</dbReference>
<dbReference type="GO" id="GO:0020037">
    <property type="term" value="F:heme binding"/>
    <property type="evidence" value="ECO:0007669"/>
    <property type="project" value="InterPro"/>
</dbReference>
<dbReference type="GO" id="GO:0005506">
    <property type="term" value="F:iron ion binding"/>
    <property type="evidence" value="ECO:0007669"/>
    <property type="project" value="InterPro"/>
</dbReference>
<dbReference type="Gene3D" id="1.10.630.10">
    <property type="entry name" value="Cytochrome P450"/>
    <property type="match status" value="1"/>
</dbReference>
<dbReference type="GO" id="GO:0016705">
    <property type="term" value="F:oxidoreductase activity, acting on paired donors, with incorporation or reduction of molecular oxygen"/>
    <property type="evidence" value="ECO:0007669"/>
    <property type="project" value="InterPro"/>
</dbReference>
<dbReference type="InterPro" id="IPR036396">
    <property type="entry name" value="Cyt_P450_sf"/>
</dbReference>
<organism evidence="7">
    <name type="scientific">freshwater metagenome</name>
    <dbReference type="NCBI Taxonomy" id="449393"/>
    <lineage>
        <taxon>unclassified sequences</taxon>
        <taxon>metagenomes</taxon>
        <taxon>ecological metagenomes</taxon>
    </lineage>
</organism>
<reference evidence="7" key="1">
    <citation type="submission" date="2020-05" db="EMBL/GenBank/DDBJ databases">
        <authorList>
            <person name="Chiriac C."/>
            <person name="Salcher M."/>
            <person name="Ghai R."/>
            <person name="Kavagutti S V."/>
        </authorList>
    </citation>
    <scope>NUCLEOTIDE SEQUENCE</scope>
</reference>
<evidence type="ECO:0000256" key="5">
    <source>
        <dbReference type="ARBA" id="ARBA00023004"/>
    </source>
</evidence>
<dbReference type="PANTHER" id="PTHR46696:SF1">
    <property type="entry name" value="CYTOCHROME P450 YJIB-RELATED"/>
    <property type="match status" value="1"/>
</dbReference>
<dbReference type="CDD" id="cd20625">
    <property type="entry name" value="CYP164-like"/>
    <property type="match status" value="1"/>
</dbReference>
<evidence type="ECO:0000256" key="6">
    <source>
        <dbReference type="ARBA" id="ARBA00023033"/>
    </source>
</evidence>
<keyword evidence="6" id="KW-0503">Monooxygenase</keyword>
<accession>A0A6J6BVZ4</accession>
<evidence type="ECO:0000313" key="7">
    <source>
        <dbReference type="EMBL" id="CAB4542935.1"/>
    </source>
</evidence>
<dbReference type="FunFam" id="1.10.630.10:FF:000018">
    <property type="entry name" value="Cytochrome P450 monooxygenase"/>
    <property type="match status" value="1"/>
</dbReference>
<gene>
    <name evidence="7" type="ORF">UFOPK1380_01160</name>
</gene>
<comment type="similarity">
    <text evidence="1">Belongs to the cytochrome P450 family.</text>
</comment>
<keyword evidence="5" id="KW-0408">Iron</keyword>
<dbReference type="GO" id="GO:0004497">
    <property type="term" value="F:monooxygenase activity"/>
    <property type="evidence" value="ECO:0007669"/>
    <property type="project" value="UniProtKB-KW"/>
</dbReference>
<sequence>MSAEFLSPDYFKNPYDTFQDFLLNKPIFWDEKIKAWIISPYSEVEKGLSNSDLNAGERIASASAHLSKEEKQEFSKIISTLNNWIVFQDPPSHTRLRKLVNKSFTPRSIAAFTPKLESIVDDLVTKALTKKEFDLVSELSFRLPAIVICELLGIPEERQSDVRRWSDKHAGFSASAQVGYQAAKEANDASIEAETYLFTLFDDLRRNPGENLLSKLANMDKSEDHLTDEELAALTIQLFFAGFETTEGLIGNLLIALHNNPEEKKKLLADRTKVEAAVEEALRYDSSILKQSRVASVDLEIGGQRIKKGDYCHFIIGAANRDPARYKDANSFLVDREDLGHSSFGHGIHFCIGAPLARLETKTLLEVLLERAPNLRVTQEEIDYPQLFAVRKPLQLQVVNS</sequence>
<dbReference type="EMBL" id="CAEZSC010000097">
    <property type="protein sequence ID" value="CAB4542935.1"/>
    <property type="molecule type" value="Genomic_DNA"/>
</dbReference>
<dbReference type="PANTHER" id="PTHR46696">
    <property type="entry name" value="P450, PUTATIVE (EUROFUNG)-RELATED"/>
    <property type="match status" value="1"/>
</dbReference>
<evidence type="ECO:0000256" key="2">
    <source>
        <dbReference type="ARBA" id="ARBA00022617"/>
    </source>
</evidence>
<dbReference type="PRINTS" id="PR00359">
    <property type="entry name" value="BP450"/>
</dbReference>
<dbReference type="InterPro" id="IPR002397">
    <property type="entry name" value="Cyt_P450_B"/>
</dbReference>
<evidence type="ECO:0000256" key="3">
    <source>
        <dbReference type="ARBA" id="ARBA00022723"/>
    </source>
</evidence>
<dbReference type="Pfam" id="PF00067">
    <property type="entry name" value="p450"/>
    <property type="match status" value="1"/>
</dbReference>
<dbReference type="InterPro" id="IPR017972">
    <property type="entry name" value="Cyt_P450_CS"/>
</dbReference>
<dbReference type="InterPro" id="IPR001128">
    <property type="entry name" value="Cyt_P450"/>
</dbReference>
<protein>
    <submittedName>
        <fullName evidence="7">Unannotated protein</fullName>
    </submittedName>
</protein>
<keyword evidence="2" id="KW-0349">Heme</keyword>
<keyword evidence="3" id="KW-0479">Metal-binding</keyword>
<dbReference type="PROSITE" id="PS00086">
    <property type="entry name" value="CYTOCHROME_P450"/>
    <property type="match status" value="1"/>
</dbReference>
<proteinExistence type="inferred from homology"/>